<dbReference type="InterPro" id="IPR052922">
    <property type="entry name" value="Cytidylate_Kinase-2"/>
</dbReference>
<dbReference type="OrthoDB" id="1201990at2"/>
<accession>A0A2S5GCH8</accession>
<dbReference type="NCBIfam" id="NF005994">
    <property type="entry name" value="PRK08118.1"/>
    <property type="match status" value="1"/>
</dbReference>
<keyword evidence="2" id="KW-1185">Reference proteome</keyword>
<gene>
    <name evidence="1" type="ORF">C4B60_07440</name>
</gene>
<comment type="caution">
    <text evidence="1">The sequence shown here is derived from an EMBL/GenBank/DDBJ whole genome shotgun (WGS) entry which is preliminary data.</text>
</comment>
<reference evidence="1 2" key="1">
    <citation type="submission" date="2018-02" db="EMBL/GenBank/DDBJ databases">
        <title>Jeotgalibacillus proteolyticum sp. nov. a protease producing bacterium isolated from ocean sediments of Laizhou Bay.</title>
        <authorList>
            <person name="Li Y."/>
        </authorList>
    </citation>
    <scope>NUCLEOTIDE SEQUENCE [LARGE SCALE GENOMIC DNA]</scope>
    <source>
        <strain evidence="1 2">22-7</strain>
    </source>
</reference>
<name>A0A2S5GCH8_9BACL</name>
<proteinExistence type="predicted"/>
<dbReference type="InterPro" id="IPR027417">
    <property type="entry name" value="P-loop_NTPase"/>
</dbReference>
<sequence length="174" mass="20209">MRKIIIIGSGGAGKSTLSKKLGKKLGLPVFHLDAFFWNPGWEQTPKDTFIEMADEMINNPEWIIDGNYGSTLEPRMEAADTIILLNYSRYICVGRALKRRIMYHNKTRPDMAEGCEEKIDLEFLKWIWKFPKEKTPLIFEKLERFSSDKNIIIHSSPKQTEKWLSSLTTKENNI</sequence>
<protein>
    <recommendedName>
        <fullName evidence="3">Topology modulation protein</fullName>
    </recommendedName>
</protein>
<dbReference type="Gene3D" id="3.40.50.300">
    <property type="entry name" value="P-loop containing nucleotide triphosphate hydrolases"/>
    <property type="match status" value="1"/>
</dbReference>
<evidence type="ECO:0008006" key="3">
    <source>
        <dbReference type="Google" id="ProtNLM"/>
    </source>
</evidence>
<dbReference type="EMBL" id="PREZ01000003">
    <property type="protein sequence ID" value="PPA70625.1"/>
    <property type="molecule type" value="Genomic_DNA"/>
</dbReference>
<evidence type="ECO:0000313" key="2">
    <source>
        <dbReference type="Proteomes" id="UP000239047"/>
    </source>
</evidence>
<dbReference type="SUPFAM" id="SSF52540">
    <property type="entry name" value="P-loop containing nucleoside triphosphate hydrolases"/>
    <property type="match status" value="1"/>
</dbReference>
<dbReference type="PANTHER" id="PTHR37816">
    <property type="entry name" value="YALI0E33011P"/>
    <property type="match status" value="1"/>
</dbReference>
<dbReference type="PANTHER" id="PTHR37816:SF3">
    <property type="entry name" value="MODULATES DNA TOPOLOGY"/>
    <property type="match status" value="1"/>
</dbReference>
<dbReference type="RefSeq" id="WP_104057376.1">
    <property type="nucleotide sequence ID" value="NZ_PREZ01000003.1"/>
</dbReference>
<dbReference type="Proteomes" id="UP000239047">
    <property type="component" value="Unassembled WGS sequence"/>
</dbReference>
<evidence type="ECO:0000313" key="1">
    <source>
        <dbReference type="EMBL" id="PPA70625.1"/>
    </source>
</evidence>
<organism evidence="1 2">
    <name type="scientific">Jeotgalibacillus proteolyticus</name>
    <dbReference type="NCBI Taxonomy" id="2082395"/>
    <lineage>
        <taxon>Bacteria</taxon>
        <taxon>Bacillati</taxon>
        <taxon>Bacillota</taxon>
        <taxon>Bacilli</taxon>
        <taxon>Bacillales</taxon>
        <taxon>Caryophanaceae</taxon>
        <taxon>Jeotgalibacillus</taxon>
    </lineage>
</organism>
<dbReference type="AlphaFoldDB" id="A0A2S5GCH8"/>